<evidence type="ECO:0000313" key="2">
    <source>
        <dbReference type="Proteomes" id="UP001497700"/>
    </source>
</evidence>
<dbReference type="EMBL" id="MU393447">
    <property type="protein sequence ID" value="KAI4867433.1"/>
    <property type="molecule type" value="Genomic_DNA"/>
</dbReference>
<keyword evidence="2" id="KW-1185">Reference proteome</keyword>
<accession>A0ACB9Z858</accession>
<comment type="caution">
    <text evidence="1">The sequence shown here is derived from an EMBL/GenBank/DDBJ whole genome shotgun (WGS) entry which is preliminary data.</text>
</comment>
<gene>
    <name evidence="1" type="ORF">F4820DRAFT_456978</name>
</gene>
<proteinExistence type="predicted"/>
<evidence type="ECO:0000313" key="1">
    <source>
        <dbReference type="EMBL" id="KAI4867433.1"/>
    </source>
</evidence>
<sequence>MESKPATEGTRDPEYLLPERVKEVQRLTDQDTVIVSSMDNKRVLVPSEAFFPPSPPSHTSYAIHNLAEEWPTVMHGQYDLVHQRIAILGVGTTTTPQKAVSYLGALVAPGDWIQLGELDLRQPASGGQAIRDGWAVIRAVFKAVCTYDNIAQSIAGRLREEGFEDVQEERCEIVLGPRCKGPVVAQTSIDITLQTWGALLEVAKSLNAELEESVRENLISRLETELSQEGGSHYMLYAYGRKPL</sequence>
<reference evidence="1 2" key="1">
    <citation type="journal article" date="2022" name="New Phytol.">
        <title>Ecological generalism drives hyperdiversity of secondary metabolite gene clusters in xylarialean endophytes.</title>
        <authorList>
            <person name="Franco M.E.E."/>
            <person name="Wisecaver J.H."/>
            <person name="Arnold A.E."/>
            <person name="Ju Y.M."/>
            <person name="Slot J.C."/>
            <person name="Ahrendt S."/>
            <person name="Moore L.P."/>
            <person name="Eastman K.E."/>
            <person name="Scott K."/>
            <person name="Konkel Z."/>
            <person name="Mondo S.J."/>
            <person name="Kuo A."/>
            <person name="Hayes R.D."/>
            <person name="Haridas S."/>
            <person name="Andreopoulos B."/>
            <person name="Riley R."/>
            <person name="LaButti K."/>
            <person name="Pangilinan J."/>
            <person name="Lipzen A."/>
            <person name="Amirebrahimi M."/>
            <person name="Yan J."/>
            <person name="Adam C."/>
            <person name="Keymanesh K."/>
            <person name="Ng V."/>
            <person name="Louie K."/>
            <person name="Northen T."/>
            <person name="Drula E."/>
            <person name="Henrissat B."/>
            <person name="Hsieh H.M."/>
            <person name="Youens-Clark K."/>
            <person name="Lutzoni F."/>
            <person name="Miadlikowska J."/>
            <person name="Eastwood D.C."/>
            <person name="Hamelin R.C."/>
            <person name="Grigoriev I.V."/>
            <person name="U'Ren J.M."/>
        </authorList>
    </citation>
    <scope>NUCLEOTIDE SEQUENCE [LARGE SCALE GENOMIC DNA]</scope>
    <source>
        <strain evidence="1 2">CBS 119005</strain>
    </source>
</reference>
<name>A0ACB9Z858_9PEZI</name>
<dbReference type="Proteomes" id="UP001497700">
    <property type="component" value="Unassembled WGS sequence"/>
</dbReference>
<organism evidence="1 2">
    <name type="scientific">Hypoxylon rubiginosum</name>
    <dbReference type="NCBI Taxonomy" id="110542"/>
    <lineage>
        <taxon>Eukaryota</taxon>
        <taxon>Fungi</taxon>
        <taxon>Dikarya</taxon>
        <taxon>Ascomycota</taxon>
        <taxon>Pezizomycotina</taxon>
        <taxon>Sordariomycetes</taxon>
        <taxon>Xylariomycetidae</taxon>
        <taxon>Xylariales</taxon>
        <taxon>Hypoxylaceae</taxon>
        <taxon>Hypoxylon</taxon>
    </lineage>
</organism>
<protein>
    <submittedName>
        <fullName evidence="1">Uncharacterized protein</fullName>
    </submittedName>
</protein>